<evidence type="ECO:0000313" key="2">
    <source>
        <dbReference type="EMBL" id="EMM99539.1"/>
    </source>
</evidence>
<name>A0ABN0IYR8_9LEPT</name>
<gene>
    <name evidence="2" type="ORF">LEP1GSC035_1089</name>
</gene>
<dbReference type="Pfam" id="PF13612">
    <property type="entry name" value="DDE_Tnp_1_3"/>
    <property type="match status" value="1"/>
</dbReference>
<dbReference type="EMBL" id="AHMH02000114">
    <property type="protein sequence ID" value="EMM99539.1"/>
    <property type="molecule type" value="Genomic_DNA"/>
</dbReference>
<keyword evidence="3" id="KW-1185">Reference proteome</keyword>
<protein>
    <submittedName>
        <fullName evidence="2">Transposase DDE domain protein</fullName>
    </submittedName>
</protein>
<sequence length="181" mass="21238">MDLTEIFCAIDDYCTQQKINWNVKILSPVVRKRNRKFQLSLSEVATIVVYFHLSHYREFKNYYLIEIKKNLKSEFPKAVSYNRFVELMPNALCVIASFLSNTRMGKCSGISFIDSTILKVCDNRRIHSHKVFKNIAQRGKSSTGWFYGFKLHLIINDRGEILSFMSWKCRRQNIESDLSTC</sequence>
<comment type="caution">
    <text evidence="2">The sequence shown here is derived from an EMBL/GenBank/DDBJ whole genome shotgun (WGS) entry which is preliminary data.</text>
</comment>
<dbReference type="InterPro" id="IPR025668">
    <property type="entry name" value="Tnp_DDE_dom"/>
</dbReference>
<organism evidence="2 3">
    <name type="scientific">Leptospira noguchii str. 2007001578</name>
    <dbReference type="NCBI Taxonomy" id="1049974"/>
    <lineage>
        <taxon>Bacteria</taxon>
        <taxon>Pseudomonadati</taxon>
        <taxon>Spirochaetota</taxon>
        <taxon>Spirochaetia</taxon>
        <taxon>Leptospirales</taxon>
        <taxon>Leptospiraceae</taxon>
        <taxon>Leptospira</taxon>
    </lineage>
</organism>
<dbReference type="Proteomes" id="UP000012099">
    <property type="component" value="Unassembled WGS sequence"/>
</dbReference>
<reference evidence="2 3" key="1">
    <citation type="submission" date="2013-01" db="EMBL/GenBank/DDBJ databases">
        <authorList>
            <person name="Harkins D.M."/>
            <person name="Durkin A.S."/>
            <person name="Brinkac L.M."/>
            <person name="Haft D.H."/>
            <person name="Selengut J.D."/>
            <person name="Sanka R."/>
            <person name="DePew J."/>
            <person name="Purushe J."/>
            <person name="Whelen A.C."/>
            <person name="Vinetz J.M."/>
            <person name="Sutton G.G."/>
            <person name="Nierman W.C."/>
            <person name="Fouts D.E."/>
        </authorList>
    </citation>
    <scope>NUCLEOTIDE SEQUENCE [LARGE SCALE GENOMIC DNA]</scope>
    <source>
        <strain evidence="2 3">2007001578</strain>
    </source>
</reference>
<evidence type="ECO:0000313" key="3">
    <source>
        <dbReference type="Proteomes" id="UP000012099"/>
    </source>
</evidence>
<feature type="domain" description="Transposase DDE" evidence="1">
    <location>
        <begin position="105"/>
        <end position="164"/>
    </location>
</feature>
<proteinExistence type="predicted"/>
<evidence type="ECO:0000259" key="1">
    <source>
        <dbReference type="Pfam" id="PF13612"/>
    </source>
</evidence>
<accession>A0ABN0IYR8</accession>